<name>A0A081NZ60_9BACL</name>
<protein>
    <recommendedName>
        <fullName evidence="3">Phage protein</fullName>
    </recommendedName>
</protein>
<evidence type="ECO:0008006" key="3">
    <source>
        <dbReference type="Google" id="ProtNLM"/>
    </source>
</evidence>
<dbReference type="SUPFAM" id="SSF160719">
    <property type="entry name" value="gpW/gp25-like"/>
    <property type="match status" value="1"/>
</dbReference>
<dbReference type="Gene3D" id="3.10.450.40">
    <property type="match status" value="1"/>
</dbReference>
<reference evidence="1 2" key="1">
    <citation type="submission" date="2014-06" db="EMBL/GenBank/DDBJ databases">
        <title>Draft genome sequence of Paenibacillus sp. MSt1.</title>
        <authorList>
            <person name="Aw Y.K."/>
            <person name="Ong K.S."/>
            <person name="Gan H.M."/>
            <person name="Lee S.M."/>
        </authorList>
    </citation>
    <scope>NUCLEOTIDE SEQUENCE [LARGE SCALE GENOMIC DNA]</scope>
    <source>
        <strain evidence="1 2">MSt1</strain>
    </source>
</reference>
<evidence type="ECO:0000313" key="1">
    <source>
        <dbReference type="EMBL" id="KEQ23733.1"/>
    </source>
</evidence>
<sequence>MIPQGGVLGNNRNVEVAQLPSRTYRLDNATNRIVGMTDGLDAVKQAAQLILETERFEHLIYSGNYGREFAGLLGREPAFVQAELHRRIRAALMQDDRIRDVQDMRITVMGDEASASFTVVSQYGSFEMTKGVGAGV</sequence>
<proteinExistence type="predicted"/>
<comment type="caution">
    <text evidence="1">The sequence shown here is derived from an EMBL/GenBank/DDBJ whole genome shotgun (WGS) entry which is preliminary data.</text>
</comment>
<organism evidence="1 2">
    <name type="scientific">Paenibacillus tyrfis</name>
    <dbReference type="NCBI Taxonomy" id="1501230"/>
    <lineage>
        <taxon>Bacteria</taxon>
        <taxon>Bacillati</taxon>
        <taxon>Bacillota</taxon>
        <taxon>Bacilli</taxon>
        <taxon>Bacillales</taxon>
        <taxon>Paenibacillaceae</taxon>
        <taxon>Paenibacillus</taxon>
    </lineage>
</organism>
<gene>
    <name evidence="1" type="ORF">ET33_14770</name>
</gene>
<dbReference type="eggNOG" id="COG3628">
    <property type="taxonomic scope" value="Bacteria"/>
</dbReference>
<dbReference type="InterPro" id="IPR020288">
    <property type="entry name" value="Sheath_initiator"/>
</dbReference>
<evidence type="ECO:0000313" key="2">
    <source>
        <dbReference type="Proteomes" id="UP000028123"/>
    </source>
</evidence>
<dbReference type="AlphaFoldDB" id="A0A081NZ60"/>
<accession>A0A081NZ60</accession>
<keyword evidence="2" id="KW-1185">Reference proteome</keyword>
<dbReference type="RefSeq" id="WP_036687685.1">
    <property type="nucleotide sequence ID" value="NZ_JNVM01000020.1"/>
</dbReference>
<dbReference type="OrthoDB" id="89089at2"/>
<dbReference type="EMBL" id="JNVM01000020">
    <property type="protein sequence ID" value="KEQ23733.1"/>
    <property type="molecule type" value="Genomic_DNA"/>
</dbReference>
<dbReference type="Proteomes" id="UP000028123">
    <property type="component" value="Unassembled WGS sequence"/>
</dbReference>
<dbReference type="Pfam" id="PF10934">
    <property type="entry name" value="Sheath_initiator"/>
    <property type="match status" value="1"/>
</dbReference>